<dbReference type="InterPro" id="IPR036515">
    <property type="entry name" value="Transposase_17_sf"/>
</dbReference>
<evidence type="ECO:0000313" key="2">
    <source>
        <dbReference type="EMBL" id="REJ50700.1"/>
    </source>
</evidence>
<evidence type="ECO:0000313" key="3">
    <source>
        <dbReference type="Proteomes" id="UP000257002"/>
    </source>
</evidence>
<dbReference type="AlphaFoldDB" id="A0A3E0LT26"/>
<name>A0A3E0LT26_9CHRO</name>
<sequence>MKNGVICSLYSTDLVSDHVHILLTYPPLMLLSGLIVNLKATSCQLIWDNYPNHF</sequence>
<accession>A0A3E0LT26</accession>
<gene>
    <name evidence="2" type="ORF">DWQ51_15055</name>
</gene>
<dbReference type="GO" id="GO:0003677">
    <property type="term" value="F:DNA binding"/>
    <property type="evidence" value="ECO:0007669"/>
    <property type="project" value="InterPro"/>
</dbReference>
<organism evidence="2 3">
    <name type="scientific">Microcystis wesenbergii TW10</name>
    <dbReference type="NCBI Taxonomy" id="2060474"/>
    <lineage>
        <taxon>Bacteria</taxon>
        <taxon>Bacillati</taxon>
        <taxon>Cyanobacteriota</taxon>
        <taxon>Cyanophyceae</taxon>
        <taxon>Oscillatoriophycideae</taxon>
        <taxon>Chroococcales</taxon>
        <taxon>Microcystaceae</taxon>
        <taxon>Microcystis</taxon>
    </lineage>
</organism>
<dbReference type="GO" id="GO:0004803">
    <property type="term" value="F:transposase activity"/>
    <property type="evidence" value="ECO:0007669"/>
    <property type="project" value="InterPro"/>
</dbReference>
<evidence type="ECO:0000259" key="1">
    <source>
        <dbReference type="Pfam" id="PF01797"/>
    </source>
</evidence>
<reference evidence="2 3" key="1">
    <citation type="submission" date="2017-10" db="EMBL/GenBank/DDBJ databases">
        <title>A large-scale comparative metagenomic study reveals the eutrophication-driven functional interactions in six Microcystis-epibionts communities.</title>
        <authorList>
            <person name="Li Q."/>
            <person name="Lin F."/>
        </authorList>
    </citation>
    <scope>NUCLEOTIDE SEQUENCE [LARGE SCALE GENOMIC DNA]</scope>
    <source>
        <strain evidence="2">TW10</strain>
    </source>
</reference>
<dbReference type="EMBL" id="QQWD01000017">
    <property type="protein sequence ID" value="REJ50700.1"/>
    <property type="molecule type" value="Genomic_DNA"/>
</dbReference>
<proteinExistence type="predicted"/>
<feature type="domain" description="Transposase IS200-like" evidence="1">
    <location>
        <begin position="7"/>
        <end position="53"/>
    </location>
</feature>
<dbReference type="SUPFAM" id="SSF143422">
    <property type="entry name" value="Transposase IS200-like"/>
    <property type="match status" value="1"/>
</dbReference>
<dbReference type="InterPro" id="IPR002686">
    <property type="entry name" value="Transposase_17"/>
</dbReference>
<dbReference type="Proteomes" id="UP000257002">
    <property type="component" value="Unassembled WGS sequence"/>
</dbReference>
<dbReference type="Pfam" id="PF01797">
    <property type="entry name" value="Y1_Tnp"/>
    <property type="match status" value="1"/>
</dbReference>
<dbReference type="Gene3D" id="3.30.70.1290">
    <property type="entry name" value="Transposase IS200-like"/>
    <property type="match status" value="1"/>
</dbReference>
<protein>
    <recommendedName>
        <fullName evidence="1">Transposase IS200-like domain-containing protein</fullName>
    </recommendedName>
</protein>
<comment type="caution">
    <text evidence="2">The sequence shown here is derived from an EMBL/GenBank/DDBJ whole genome shotgun (WGS) entry which is preliminary data.</text>
</comment>
<dbReference type="GO" id="GO:0006313">
    <property type="term" value="P:DNA transposition"/>
    <property type="evidence" value="ECO:0007669"/>
    <property type="project" value="InterPro"/>
</dbReference>